<dbReference type="Proteomes" id="UP000800040">
    <property type="component" value="Unassembled WGS sequence"/>
</dbReference>
<accession>A0A6A5JYA2</accession>
<proteinExistence type="predicted"/>
<sequence length="93" mass="10066">MFGIDLSNRQSSSICSTPCAASPPHTASIKNPHEIETPRERLLKRKFLDSFALLCATKKNGDSVSAACMEEGSPQGRIIRIASNAGVRESTLY</sequence>
<name>A0A6A5JYA2_9PLEO</name>
<protein>
    <submittedName>
        <fullName evidence="2">Uncharacterized protein</fullName>
    </submittedName>
</protein>
<dbReference type="EMBL" id="ML975550">
    <property type="protein sequence ID" value="KAF1828420.1"/>
    <property type="molecule type" value="Genomic_DNA"/>
</dbReference>
<reference evidence="2" key="1">
    <citation type="submission" date="2020-01" db="EMBL/GenBank/DDBJ databases">
        <authorList>
            <consortium name="DOE Joint Genome Institute"/>
            <person name="Haridas S."/>
            <person name="Albert R."/>
            <person name="Binder M."/>
            <person name="Bloem J."/>
            <person name="Labutti K."/>
            <person name="Salamov A."/>
            <person name="Andreopoulos B."/>
            <person name="Baker S.E."/>
            <person name="Barry K."/>
            <person name="Bills G."/>
            <person name="Bluhm B.H."/>
            <person name="Cannon C."/>
            <person name="Castanera R."/>
            <person name="Culley D.E."/>
            <person name="Daum C."/>
            <person name="Ezra D."/>
            <person name="Gonzalez J.B."/>
            <person name="Henrissat B."/>
            <person name="Kuo A."/>
            <person name="Liang C."/>
            <person name="Lipzen A."/>
            <person name="Lutzoni F."/>
            <person name="Magnuson J."/>
            <person name="Mondo S."/>
            <person name="Nolan M."/>
            <person name="Ohm R."/>
            <person name="Pangilinan J."/>
            <person name="Park H.-J."/>
            <person name="Ramirez L."/>
            <person name="Alfaro M."/>
            <person name="Sun H."/>
            <person name="Tritt A."/>
            <person name="Yoshinaga Y."/>
            <person name="Zwiers L.-H."/>
            <person name="Turgeon B.G."/>
            <person name="Goodwin S.B."/>
            <person name="Spatafora J.W."/>
            <person name="Crous P.W."/>
            <person name="Grigoriev I.V."/>
        </authorList>
    </citation>
    <scope>NUCLEOTIDE SEQUENCE</scope>
    <source>
        <strain evidence="2">P77</strain>
    </source>
</reference>
<feature type="region of interest" description="Disordered" evidence="1">
    <location>
        <begin position="1"/>
        <end position="31"/>
    </location>
</feature>
<evidence type="ECO:0000313" key="3">
    <source>
        <dbReference type="Proteomes" id="UP000800040"/>
    </source>
</evidence>
<evidence type="ECO:0000313" key="2">
    <source>
        <dbReference type="EMBL" id="KAF1828420.1"/>
    </source>
</evidence>
<keyword evidence="3" id="KW-1185">Reference proteome</keyword>
<organism evidence="2 3">
    <name type="scientific">Decorospora gaudefroyi</name>
    <dbReference type="NCBI Taxonomy" id="184978"/>
    <lineage>
        <taxon>Eukaryota</taxon>
        <taxon>Fungi</taxon>
        <taxon>Dikarya</taxon>
        <taxon>Ascomycota</taxon>
        <taxon>Pezizomycotina</taxon>
        <taxon>Dothideomycetes</taxon>
        <taxon>Pleosporomycetidae</taxon>
        <taxon>Pleosporales</taxon>
        <taxon>Pleosporineae</taxon>
        <taxon>Pleosporaceae</taxon>
        <taxon>Decorospora</taxon>
    </lineage>
</organism>
<gene>
    <name evidence="2" type="ORF">BDW02DRAFT_574885</name>
</gene>
<dbReference type="AlphaFoldDB" id="A0A6A5JYA2"/>
<dbReference type="OrthoDB" id="4851849at2759"/>
<evidence type="ECO:0000256" key="1">
    <source>
        <dbReference type="SAM" id="MobiDB-lite"/>
    </source>
</evidence>
<feature type="compositionally biased region" description="Polar residues" evidence="1">
    <location>
        <begin position="7"/>
        <end position="16"/>
    </location>
</feature>